<evidence type="ECO:0000256" key="4">
    <source>
        <dbReference type="ARBA" id="ARBA00023136"/>
    </source>
</evidence>
<accession>A0A6I2U4P4</accession>
<feature type="compositionally biased region" description="Acidic residues" evidence="6">
    <location>
        <begin position="506"/>
        <end position="520"/>
    </location>
</feature>
<dbReference type="GO" id="GO:0009279">
    <property type="term" value="C:cell outer membrane"/>
    <property type="evidence" value="ECO:0007669"/>
    <property type="project" value="UniProtKB-SubCell"/>
</dbReference>
<evidence type="ECO:0000313" key="10">
    <source>
        <dbReference type="EMBL" id="MST78464.1"/>
    </source>
</evidence>
<dbReference type="InterPro" id="IPR033985">
    <property type="entry name" value="SusD-like_N"/>
</dbReference>
<sequence length="520" mass="59229">MKKIIYLAAFCAFLLTSCNDYLDTVQNKGNDEVLSSSKQVEALFGNSRTFNTPAGLNTAASDDYGMTIELNDMLGYVDENLLNGMTWNVQDVAASLYGDQTWEAEYNKIFTANLVITQIGEIKDLTETNRTEYLAQAHLMRATAMWNLANTYCMPYSRETASEPGLPLKTSTSYEENVARSTLQQTYDFILADLEEALKTANTGIADNRRWAVSKPAVEALMARYYLFTQDYEQAAKYASEALKCGDAELVDYNDLPFRPSDVSLEGEVETVNYSSLYRYGDNQVANFKENYLSQYYTVEQVLVPSESLMQLYDQATDLRFRHFFNKYALWEQGIGGYGEDIVYNKFKERIQAGPTVAEMLLTEAEALARSGKWQEAMVLVNKLRVARIDRTAEDIMLEAGNQQEAVEKILEERHREMPFIMRWFDIRRLAFNETSYDDVTVERDFYQVSDNAVNDDVVSHYVLPVKSKRYAQPIVYTEIARSNHQIEQNAYDDNSVVVTSQSQDSGEDGDDGSEEGEEY</sequence>
<comment type="caution">
    <text evidence="10">The sequence shown here is derived from an EMBL/GenBank/DDBJ whole genome shotgun (WGS) entry which is preliminary data.</text>
</comment>
<dbReference type="InterPro" id="IPR012944">
    <property type="entry name" value="SusD_RagB_dom"/>
</dbReference>
<dbReference type="AlphaFoldDB" id="A0A6I2U4P4"/>
<keyword evidence="4" id="KW-0472">Membrane</keyword>
<feature type="signal peptide" evidence="7">
    <location>
        <begin position="1"/>
        <end position="22"/>
    </location>
</feature>
<name>A0A6I2U4P4_9BACT</name>
<organism evidence="10 11">
    <name type="scientific">Segatella copri</name>
    <dbReference type="NCBI Taxonomy" id="165179"/>
    <lineage>
        <taxon>Bacteria</taxon>
        <taxon>Pseudomonadati</taxon>
        <taxon>Bacteroidota</taxon>
        <taxon>Bacteroidia</taxon>
        <taxon>Bacteroidales</taxon>
        <taxon>Prevotellaceae</taxon>
        <taxon>Segatella</taxon>
    </lineage>
</organism>
<feature type="region of interest" description="Disordered" evidence="6">
    <location>
        <begin position="489"/>
        <end position="520"/>
    </location>
</feature>
<dbReference type="Pfam" id="PF07980">
    <property type="entry name" value="SusD_RagB"/>
    <property type="match status" value="1"/>
</dbReference>
<comment type="similarity">
    <text evidence="2">Belongs to the SusD family.</text>
</comment>
<dbReference type="RefSeq" id="WP_154482582.1">
    <property type="nucleotide sequence ID" value="NZ_VUNF01000030.1"/>
</dbReference>
<evidence type="ECO:0000256" key="6">
    <source>
        <dbReference type="SAM" id="MobiDB-lite"/>
    </source>
</evidence>
<feature type="domain" description="SusD-like N-terminal" evidence="9">
    <location>
        <begin position="71"/>
        <end position="227"/>
    </location>
</feature>
<dbReference type="PROSITE" id="PS51257">
    <property type="entry name" value="PROKAR_LIPOPROTEIN"/>
    <property type="match status" value="1"/>
</dbReference>
<evidence type="ECO:0000256" key="5">
    <source>
        <dbReference type="ARBA" id="ARBA00023237"/>
    </source>
</evidence>
<comment type="subcellular location">
    <subcellularLocation>
        <location evidence="1">Cell outer membrane</location>
    </subcellularLocation>
</comment>
<dbReference type="EMBL" id="VUNF01000030">
    <property type="protein sequence ID" value="MST78464.1"/>
    <property type="molecule type" value="Genomic_DNA"/>
</dbReference>
<dbReference type="Proteomes" id="UP000450161">
    <property type="component" value="Unassembled WGS sequence"/>
</dbReference>
<evidence type="ECO:0000256" key="1">
    <source>
        <dbReference type="ARBA" id="ARBA00004442"/>
    </source>
</evidence>
<feature type="chain" id="PRO_5026169656" evidence="7">
    <location>
        <begin position="23"/>
        <end position="520"/>
    </location>
</feature>
<gene>
    <name evidence="10" type="ORF">FYJ72_12535</name>
</gene>
<evidence type="ECO:0000313" key="11">
    <source>
        <dbReference type="Proteomes" id="UP000450161"/>
    </source>
</evidence>
<feature type="compositionally biased region" description="Polar residues" evidence="6">
    <location>
        <begin position="489"/>
        <end position="500"/>
    </location>
</feature>
<evidence type="ECO:0000259" key="9">
    <source>
        <dbReference type="Pfam" id="PF14322"/>
    </source>
</evidence>
<feature type="domain" description="RagB/SusD" evidence="8">
    <location>
        <begin position="358"/>
        <end position="491"/>
    </location>
</feature>
<evidence type="ECO:0000259" key="8">
    <source>
        <dbReference type="Pfam" id="PF07980"/>
    </source>
</evidence>
<keyword evidence="3 7" id="KW-0732">Signal</keyword>
<dbReference type="Pfam" id="PF14322">
    <property type="entry name" value="SusD-like_3"/>
    <property type="match status" value="1"/>
</dbReference>
<dbReference type="InterPro" id="IPR011990">
    <property type="entry name" value="TPR-like_helical_dom_sf"/>
</dbReference>
<reference evidence="10 11" key="1">
    <citation type="submission" date="2019-08" db="EMBL/GenBank/DDBJ databases">
        <title>In-depth cultivation of the pig gut microbiome towards novel bacterial diversity and tailored functional studies.</title>
        <authorList>
            <person name="Wylensek D."/>
            <person name="Hitch T.C.A."/>
            <person name="Clavel T."/>
        </authorList>
    </citation>
    <scope>NUCLEOTIDE SEQUENCE [LARGE SCALE GENOMIC DNA]</scope>
    <source>
        <strain evidence="10 11">LKV-178-WT-2C</strain>
    </source>
</reference>
<evidence type="ECO:0000256" key="3">
    <source>
        <dbReference type="ARBA" id="ARBA00022729"/>
    </source>
</evidence>
<evidence type="ECO:0000256" key="2">
    <source>
        <dbReference type="ARBA" id="ARBA00006275"/>
    </source>
</evidence>
<protein>
    <submittedName>
        <fullName evidence="10">RagB/SusD family nutrient uptake outer membrane protein</fullName>
    </submittedName>
</protein>
<dbReference type="SUPFAM" id="SSF48452">
    <property type="entry name" value="TPR-like"/>
    <property type="match status" value="1"/>
</dbReference>
<dbReference type="Gene3D" id="1.25.40.390">
    <property type="match status" value="1"/>
</dbReference>
<proteinExistence type="inferred from homology"/>
<keyword evidence="5" id="KW-0998">Cell outer membrane</keyword>
<evidence type="ECO:0000256" key="7">
    <source>
        <dbReference type="SAM" id="SignalP"/>
    </source>
</evidence>